<comment type="caution">
    <text evidence="8">Lacks conserved residue(s) required for the propagation of feature annotation.</text>
</comment>
<sequence length="223" mass="25620">MEEPPQQFSEFLRILVVDHETTIHNAIVEMSIGLNYAVTTCSMASFALTLLREAKSCFDVILIEEQMSDMDSYDFLKEITQQINIPAIMMGVDGSESTMMKAIANGACEYWIKPLNEDQINNMWQHVTRKVVNENEHDQILETLESNHNYQPPKKKNRLSWSQELNQEFLRAVNQFGLDNATPKKVLEVMNVPGLTKESVASHLEKKLKKKKKTMETLTRNLT</sequence>
<dbReference type="GO" id="GO:0005634">
    <property type="term" value="C:nucleus"/>
    <property type="evidence" value="ECO:0007669"/>
    <property type="project" value="UniProtKB-SubCell"/>
</dbReference>
<keyword evidence="2" id="KW-0597">Phosphoprotein</keyword>
<comment type="subcellular location">
    <subcellularLocation>
        <location evidence="1">Nucleus</location>
    </subcellularLocation>
</comment>
<dbReference type="CDD" id="cd17584">
    <property type="entry name" value="REC_typeB_ARR-like"/>
    <property type="match status" value="1"/>
</dbReference>
<name>A0A896WCB4_MELAB</name>
<evidence type="ECO:0000256" key="6">
    <source>
        <dbReference type="ARBA" id="ARBA00023163"/>
    </source>
</evidence>
<dbReference type="Pfam" id="PF00072">
    <property type="entry name" value="Response_reg"/>
    <property type="match status" value="1"/>
</dbReference>
<dbReference type="GO" id="GO:0009736">
    <property type="term" value="P:cytokinin-activated signaling pathway"/>
    <property type="evidence" value="ECO:0007669"/>
    <property type="project" value="InterPro"/>
</dbReference>
<dbReference type="PANTHER" id="PTHR43874:SF206">
    <property type="entry name" value="RESPONSE REGULATOR RECEIVER DOMAIN PROTEIN"/>
    <property type="match status" value="1"/>
</dbReference>
<dbReference type="EMBL" id="MW302489">
    <property type="protein sequence ID" value="QSD99643.1"/>
    <property type="molecule type" value="Genomic_DNA"/>
</dbReference>
<dbReference type="PROSITE" id="PS50110">
    <property type="entry name" value="RESPONSE_REGULATORY"/>
    <property type="match status" value="1"/>
</dbReference>
<dbReference type="GO" id="GO:0003677">
    <property type="term" value="F:DNA binding"/>
    <property type="evidence" value="ECO:0007669"/>
    <property type="project" value="InterPro"/>
</dbReference>
<dbReference type="Gene3D" id="3.40.50.2300">
    <property type="match status" value="1"/>
</dbReference>
<keyword evidence="4" id="KW-0805">Transcription regulation</keyword>
<dbReference type="SUPFAM" id="SSF52172">
    <property type="entry name" value="CheY-like"/>
    <property type="match status" value="1"/>
</dbReference>
<dbReference type="Gene3D" id="1.10.10.60">
    <property type="entry name" value="Homeodomain-like"/>
    <property type="match status" value="1"/>
</dbReference>
<reference evidence="11" key="1">
    <citation type="journal article" name="Plants (Basel)">
        <title>NAC and MYB Families and Lignin Biosynthesis-Related Members Identification and Expression Analysis in Melilotus albus.</title>
        <authorList>
            <person name="Chen L."/>
            <person name="Wu F."/>
            <person name="Zhang J."/>
        </authorList>
    </citation>
    <scope>NUCLEOTIDE SEQUENCE</scope>
</reference>
<evidence type="ECO:0000256" key="2">
    <source>
        <dbReference type="ARBA" id="ARBA00022553"/>
    </source>
</evidence>
<evidence type="ECO:0000256" key="7">
    <source>
        <dbReference type="ARBA" id="ARBA00023242"/>
    </source>
</evidence>
<evidence type="ECO:0000256" key="4">
    <source>
        <dbReference type="ARBA" id="ARBA00023015"/>
    </source>
</evidence>
<dbReference type="InterPro" id="IPR001005">
    <property type="entry name" value="SANT/Myb"/>
</dbReference>
<evidence type="ECO:0000313" key="11">
    <source>
        <dbReference type="EMBL" id="QSD99643.1"/>
    </source>
</evidence>
<organism evidence="11">
    <name type="scientific">Melilotus albus</name>
    <name type="common">White sweet clover</name>
    <name type="synonym">Melilotus officinalis subsp. albus</name>
    <dbReference type="NCBI Taxonomy" id="47082"/>
    <lineage>
        <taxon>Eukaryota</taxon>
        <taxon>Viridiplantae</taxon>
        <taxon>Streptophyta</taxon>
        <taxon>Embryophyta</taxon>
        <taxon>Tracheophyta</taxon>
        <taxon>Spermatophyta</taxon>
        <taxon>Magnoliopsida</taxon>
        <taxon>eudicotyledons</taxon>
        <taxon>Gunneridae</taxon>
        <taxon>Pentapetalae</taxon>
        <taxon>rosids</taxon>
        <taxon>fabids</taxon>
        <taxon>Fabales</taxon>
        <taxon>Fabaceae</taxon>
        <taxon>Papilionoideae</taxon>
        <taxon>50 kb inversion clade</taxon>
        <taxon>NPAAA clade</taxon>
        <taxon>Hologalegina</taxon>
        <taxon>IRL clade</taxon>
        <taxon>Trifolieae</taxon>
        <taxon>Melilotus</taxon>
    </lineage>
</organism>
<keyword evidence="7" id="KW-0539">Nucleus</keyword>
<dbReference type="InterPro" id="IPR017930">
    <property type="entry name" value="Myb_dom"/>
</dbReference>
<dbReference type="PROSITE" id="PS51294">
    <property type="entry name" value="HTH_MYB"/>
    <property type="match status" value="1"/>
</dbReference>
<dbReference type="FunFam" id="1.10.10.60:FF:000007">
    <property type="entry name" value="Two-component response regulator"/>
    <property type="match status" value="1"/>
</dbReference>
<dbReference type="Pfam" id="PF00249">
    <property type="entry name" value="Myb_DNA-binding"/>
    <property type="match status" value="1"/>
</dbReference>
<gene>
    <name evidence="11" type="primary">EVM0012407.1</name>
</gene>
<keyword evidence="6" id="KW-0804">Transcription</keyword>
<dbReference type="InterPro" id="IPR001789">
    <property type="entry name" value="Sig_transdc_resp-reg_receiver"/>
</dbReference>
<dbReference type="PANTHER" id="PTHR43874">
    <property type="entry name" value="TWO-COMPONENT RESPONSE REGULATOR"/>
    <property type="match status" value="1"/>
</dbReference>
<accession>A0A896WCB4</accession>
<feature type="domain" description="Response regulatory" evidence="9">
    <location>
        <begin position="13"/>
        <end position="128"/>
    </location>
</feature>
<keyword evidence="3" id="KW-0902">Two-component regulatory system</keyword>
<dbReference type="InterPro" id="IPR011006">
    <property type="entry name" value="CheY-like_superfamily"/>
</dbReference>
<evidence type="ECO:0000256" key="8">
    <source>
        <dbReference type="PROSITE-ProRule" id="PRU00169"/>
    </source>
</evidence>
<protein>
    <submittedName>
        <fullName evidence="11">MYB family transcription factor</fullName>
    </submittedName>
</protein>
<dbReference type="NCBIfam" id="TIGR01557">
    <property type="entry name" value="myb_SHAQKYF"/>
    <property type="match status" value="1"/>
</dbReference>
<dbReference type="InterPro" id="IPR006447">
    <property type="entry name" value="Myb_dom_plants"/>
</dbReference>
<dbReference type="InterPro" id="IPR045279">
    <property type="entry name" value="ARR-like"/>
</dbReference>
<evidence type="ECO:0000259" key="9">
    <source>
        <dbReference type="PROSITE" id="PS50110"/>
    </source>
</evidence>
<evidence type="ECO:0000259" key="10">
    <source>
        <dbReference type="PROSITE" id="PS51294"/>
    </source>
</evidence>
<evidence type="ECO:0000256" key="3">
    <source>
        <dbReference type="ARBA" id="ARBA00023012"/>
    </source>
</evidence>
<dbReference type="GO" id="GO:0000160">
    <property type="term" value="P:phosphorelay signal transduction system"/>
    <property type="evidence" value="ECO:0007669"/>
    <property type="project" value="UniProtKB-KW"/>
</dbReference>
<dbReference type="AlphaFoldDB" id="A0A896WCB4"/>
<feature type="domain" description="HTH myb-type" evidence="10">
    <location>
        <begin position="154"/>
        <end position="212"/>
    </location>
</feature>
<evidence type="ECO:0000256" key="1">
    <source>
        <dbReference type="ARBA" id="ARBA00004123"/>
    </source>
</evidence>
<proteinExistence type="predicted"/>
<keyword evidence="5" id="KW-0010">Activator</keyword>
<evidence type="ECO:0000256" key="5">
    <source>
        <dbReference type="ARBA" id="ARBA00023159"/>
    </source>
</evidence>
<dbReference type="SMART" id="SM00448">
    <property type="entry name" value="REC"/>
    <property type="match status" value="1"/>
</dbReference>